<proteinExistence type="predicted"/>
<accession>A0A974DSB2</accession>
<dbReference type="EMBL" id="CM004468">
    <property type="protein sequence ID" value="OCT96296.1"/>
    <property type="molecule type" value="Genomic_DNA"/>
</dbReference>
<dbReference type="InterPro" id="IPR029016">
    <property type="entry name" value="GAF-like_dom_sf"/>
</dbReference>
<dbReference type="Gene3D" id="3.30.450.40">
    <property type="match status" value="1"/>
</dbReference>
<feature type="compositionally biased region" description="Polar residues" evidence="1">
    <location>
        <begin position="14"/>
        <end position="26"/>
    </location>
</feature>
<dbReference type="AlphaFoldDB" id="A0A974DSB2"/>
<protein>
    <recommendedName>
        <fullName evidence="2">GAF domain-containing protein</fullName>
    </recommendedName>
</protein>
<dbReference type="Pfam" id="PF01590">
    <property type="entry name" value="GAF"/>
    <property type="match status" value="1"/>
</dbReference>
<evidence type="ECO:0000256" key="1">
    <source>
        <dbReference type="SAM" id="MobiDB-lite"/>
    </source>
</evidence>
<dbReference type="InterPro" id="IPR003018">
    <property type="entry name" value="GAF"/>
</dbReference>
<feature type="region of interest" description="Disordered" evidence="1">
    <location>
        <begin position="1"/>
        <end position="26"/>
    </location>
</feature>
<gene>
    <name evidence="3" type="ORF">XELAEV_18013972mg</name>
</gene>
<feature type="compositionally biased region" description="Low complexity" evidence="1">
    <location>
        <begin position="1"/>
        <end position="12"/>
    </location>
</feature>
<name>A0A974DSB2_XENLA</name>
<reference evidence="4" key="1">
    <citation type="journal article" date="2016" name="Nature">
        <title>Genome evolution in the allotetraploid frog Xenopus laevis.</title>
        <authorList>
            <person name="Session A.M."/>
            <person name="Uno Y."/>
            <person name="Kwon T."/>
            <person name="Chapman J.A."/>
            <person name="Toyoda A."/>
            <person name="Takahashi S."/>
            <person name="Fukui A."/>
            <person name="Hikosaka A."/>
            <person name="Suzuki A."/>
            <person name="Kondo M."/>
            <person name="van Heeringen S.J."/>
            <person name="Quigley I."/>
            <person name="Heinz S."/>
            <person name="Ogino H."/>
            <person name="Ochi H."/>
            <person name="Hellsten U."/>
            <person name="Lyons J.B."/>
            <person name="Simakov O."/>
            <person name="Putnam N."/>
            <person name="Stites J."/>
            <person name="Kuroki Y."/>
            <person name="Tanaka T."/>
            <person name="Michiue T."/>
            <person name="Watanabe M."/>
            <person name="Bogdanovic O."/>
            <person name="Lister R."/>
            <person name="Georgiou G."/>
            <person name="Paranjpe S.S."/>
            <person name="van Kruijsbergen I."/>
            <person name="Shu S."/>
            <person name="Carlson J."/>
            <person name="Kinoshita T."/>
            <person name="Ohta Y."/>
            <person name="Mawaribuchi S."/>
            <person name="Jenkins J."/>
            <person name="Grimwood J."/>
            <person name="Schmutz J."/>
            <person name="Mitros T."/>
            <person name="Mozaffari S.V."/>
            <person name="Suzuki Y."/>
            <person name="Haramoto Y."/>
            <person name="Yamamoto T.S."/>
            <person name="Takagi C."/>
            <person name="Heald R."/>
            <person name="Miller K."/>
            <person name="Haudenschild C."/>
            <person name="Kitzman J."/>
            <person name="Nakayama T."/>
            <person name="Izutsu Y."/>
            <person name="Robert J."/>
            <person name="Fortriede J."/>
            <person name="Burns K."/>
            <person name="Lotay V."/>
            <person name="Karimi K."/>
            <person name="Yasuoka Y."/>
            <person name="Dichmann D.S."/>
            <person name="Flajnik M.F."/>
            <person name="Houston D.W."/>
            <person name="Shendure J."/>
            <person name="DuPasquier L."/>
            <person name="Vize P.D."/>
            <person name="Zorn A.M."/>
            <person name="Ito M."/>
            <person name="Marcotte E.M."/>
            <person name="Wallingford J.B."/>
            <person name="Ito Y."/>
            <person name="Asashima M."/>
            <person name="Ueno N."/>
            <person name="Matsuda Y."/>
            <person name="Veenstra G.J."/>
            <person name="Fujiyama A."/>
            <person name="Harland R.M."/>
            <person name="Taira M."/>
            <person name="Rokhsar D.S."/>
        </authorList>
    </citation>
    <scope>NUCLEOTIDE SEQUENCE [LARGE SCALE GENOMIC DNA]</scope>
    <source>
        <strain evidence="4">J</strain>
    </source>
</reference>
<organism evidence="3 4">
    <name type="scientific">Xenopus laevis</name>
    <name type="common">African clawed frog</name>
    <dbReference type="NCBI Taxonomy" id="8355"/>
    <lineage>
        <taxon>Eukaryota</taxon>
        <taxon>Metazoa</taxon>
        <taxon>Chordata</taxon>
        <taxon>Craniata</taxon>
        <taxon>Vertebrata</taxon>
        <taxon>Euteleostomi</taxon>
        <taxon>Amphibia</taxon>
        <taxon>Batrachia</taxon>
        <taxon>Anura</taxon>
        <taxon>Pipoidea</taxon>
        <taxon>Pipidae</taxon>
        <taxon>Xenopodinae</taxon>
        <taxon>Xenopus</taxon>
        <taxon>Xenopus</taxon>
    </lineage>
</organism>
<dbReference type="Proteomes" id="UP000694892">
    <property type="component" value="Chromosome 2L"/>
</dbReference>
<evidence type="ECO:0000313" key="3">
    <source>
        <dbReference type="EMBL" id="OCT96296.1"/>
    </source>
</evidence>
<evidence type="ECO:0000313" key="4">
    <source>
        <dbReference type="Proteomes" id="UP000694892"/>
    </source>
</evidence>
<dbReference type="SUPFAM" id="SSF55781">
    <property type="entry name" value="GAF domain-like"/>
    <property type="match status" value="1"/>
</dbReference>
<dbReference type="SMART" id="SM00065">
    <property type="entry name" value="GAF"/>
    <property type="match status" value="1"/>
</dbReference>
<sequence length="258" mass="28628">MSPLSPLSPLSPRSYHNSLPKPTQAANKSYDELDQKILQLCGELYDLDAASLQIKVIHYGSLASEIESLLHKMITNKQNLLIGAIHSGFVSPERLSGTFKLYLKENTELCNHRIGAKLTFGHLGQVVDKKKSITLQDISSEEHRQLNNMLGFEVHSMLCVPVISRATSQVVALACAFNKQGGKYTEVDEHKIQHCFCYTSTVLTSTLAFQKEQKLKCECQVSPTGSSALLLGVVGHIWYQILSWNQADCIVLCLLIIV</sequence>
<evidence type="ECO:0000259" key="2">
    <source>
        <dbReference type="SMART" id="SM00065"/>
    </source>
</evidence>
<feature type="domain" description="GAF" evidence="2">
    <location>
        <begin position="65"/>
        <end position="213"/>
    </location>
</feature>